<comment type="subcellular location">
    <subcellularLocation>
        <location evidence="6">Cytoplasm</location>
    </subcellularLocation>
</comment>
<sequence>MKGTGTLYTVATPLGNLNDMTYRAVSTLQEVDAIACEDTRRASILLKHFNIEHKKLVSYHSANEQRAVGTILALLEEGNDIALVTDAGTPAISDPGYSLVREAFSREISVLPVPGASALTAALSACPLPSHNFFFAGFLPHKKGRKSRLEFLASLQSTVVFYESPYRIIKLLDELERVMPGAEIFIAREITKLHEEYITGSAEELARHFSEKKIRGEFVVVVYPASLNHQSHRNNEDADHH</sequence>
<keyword evidence="2 6" id="KW-0698">rRNA processing</keyword>
<dbReference type="CDD" id="cd11648">
    <property type="entry name" value="RsmI"/>
    <property type="match status" value="1"/>
</dbReference>
<dbReference type="STRING" id="290512.Paes_0508"/>
<dbReference type="NCBIfam" id="TIGR00096">
    <property type="entry name" value="16S rRNA (cytidine(1402)-2'-O)-methyltransferase"/>
    <property type="match status" value="1"/>
</dbReference>
<dbReference type="GO" id="GO:0005737">
    <property type="term" value="C:cytoplasm"/>
    <property type="evidence" value="ECO:0007669"/>
    <property type="project" value="UniProtKB-SubCell"/>
</dbReference>
<keyword evidence="4 6" id="KW-0808">Transferase</keyword>
<protein>
    <recommendedName>
        <fullName evidence="6">Ribosomal RNA small subunit methyltransferase I</fullName>
        <ecNumber evidence="6">2.1.1.198</ecNumber>
    </recommendedName>
    <alternativeName>
        <fullName evidence="6">16S rRNA 2'-O-ribose C1402 methyltransferase</fullName>
    </alternativeName>
    <alternativeName>
        <fullName evidence="6">rRNA (cytidine-2'-O-)-methyltransferase RsmI</fullName>
    </alternativeName>
</protein>
<dbReference type="FunFam" id="3.30.950.10:FF:000002">
    <property type="entry name" value="Ribosomal RNA small subunit methyltransferase I"/>
    <property type="match status" value="1"/>
</dbReference>
<dbReference type="EC" id="2.1.1.198" evidence="6"/>
<dbReference type="Gene3D" id="3.30.950.10">
    <property type="entry name" value="Methyltransferase, Cobalt-precorrin-4 Transmethylase, Domain 2"/>
    <property type="match status" value="1"/>
</dbReference>
<proteinExistence type="inferred from homology"/>
<dbReference type="InterPro" id="IPR035996">
    <property type="entry name" value="4pyrrol_Methylase_sf"/>
</dbReference>
<accession>B4S5G7</accession>
<comment type="catalytic activity">
    <reaction evidence="6">
        <text>cytidine(1402) in 16S rRNA + S-adenosyl-L-methionine = 2'-O-methylcytidine(1402) in 16S rRNA + S-adenosyl-L-homocysteine + H(+)</text>
        <dbReference type="Rhea" id="RHEA:42924"/>
        <dbReference type="Rhea" id="RHEA-COMP:10285"/>
        <dbReference type="Rhea" id="RHEA-COMP:10286"/>
        <dbReference type="ChEBI" id="CHEBI:15378"/>
        <dbReference type="ChEBI" id="CHEBI:57856"/>
        <dbReference type="ChEBI" id="CHEBI:59789"/>
        <dbReference type="ChEBI" id="CHEBI:74495"/>
        <dbReference type="ChEBI" id="CHEBI:82748"/>
        <dbReference type="EC" id="2.1.1.198"/>
    </reaction>
</comment>
<keyword evidence="3 6" id="KW-0489">Methyltransferase</keyword>
<evidence type="ECO:0000313" key="8">
    <source>
        <dbReference type="EMBL" id="ACF45564.1"/>
    </source>
</evidence>
<dbReference type="EMBL" id="CP001108">
    <property type="protein sequence ID" value="ACF45564.1"/>
    <property type="molecule type" value="Genomic_DNA"/>
</dbReference>
<gene>
    <name evidence="6" type="primary">rsmI</name>
    <name evidence="8" type="ordered locus">Paes_0508</name>
</gene>
<dbReference type="InterPro" id="IPR014777">
    <property type="entry name" value="4pyrrole_Mease_sub1"/>
</dbReference>
<dbReference type="InterPro" id="IPR008189">
    <property type="entry name" value="rRNA_ssu_MeTfrase_I"/>
</dbReference>
<dbReference type="FunFam" id="3.40.1010.10:FF:000007">
    <property type="entry name" value="Ribosomal RNA small subunit methyltransferase I"/>
    <property type="match status" value="1"/>
</dbReference>
<keyword evidence="5 6" id="KW-0949">S-adenosyl-L-methionine</keyword>
<name>B4S5G7_PROA2</name>
<organism evidence="8 9">
    <name type="scientific">Prosthecochloris aestuarii (strain DSM 271 / SK 413)</name>
    <dbReference type="NCBI Taxonomy" id="290512"/>
    <lineage>
        <taxon>Bacteria</taxon>
        <taxon>Pseudomonadati</taxon>
        <taxon>Chlorobiota</taxon>
        <taxon>Chlorobiia</taxon>
        <taxon>Chlorobiales</taxon>
        <taxon>Chlorobiaceae</taxon>
        <taxon>Prosthecochloris</taxon>
    </lineage>
</organism>
<evidence type="ECO:0000256" key="4">
    <source>
        <dbReference type="ARBA" id="ARBA00022679"/>
    </source>
</evidence>
<dbReference type="HAMAP" id="MF_01877">
    <property type="entry name" value="16SrRNA_methyltr_I"/>
    <property type="match status" value="1"/>
</dbReference>
<dbReference type="eggNOG" id="COG0313">
    <property type="taxonomic scope" value="Bacteria"/>
</dbReference>
<comment type="similarity">
    <text evidence="6">Belongs to the methyltransferase superfamily. RsmI family.</text>
</comment>
<dbReference type="Proteomes" id="UP000002725">
    <property type="component" value="Chromosome"/>
</dbReference>
<dbReference type="PIRSF" id="PIRSF005917">
    <property type="entry name" value="MTase_YraL"/>
    <property type="match status" value="1"/>
</dbReference>
<dbReference type="SUPFAM" id="SSF53790">
    <property type="entry name" value="Tetrapyrrole methylase"/>
    <property type="match status" value="1"/>
</dbReference>
<dbReference type="Gene3D" id="3.40.1010.10">
    <property type="entry name" value="Cobalt-precorrin-4 Transmethylase, Domain 1"/>
    <property type="match status" value="1"/>
</dbReference>
<dbReference type="AlphaFoldDB" id="B4S5G7"/>
<dbReference type="PANTHER" id="PTHR46111">
    <property type="entry name" value="RIBOSOMAL RNA SMALL SUBUNIT METHYLTRANSFERASE I"/>
    <property type="match status" value="1"/>
</dbReference>
<evidence type="ECO:0000256" key="2">
    <source>
        <dbReference type="ARBA" id="ARBA00022552"/>
    </source>
</evidence>
<evidence type="ECO:0000256" key="6">
    <source>
        <dbReference type="HAMAP-Rule" id="MF_01877"/>
    </source>
</evidence>
<dbReference type="HOGENOM" id="CLU_044779_4_0_10"/>
<evidence type="ECO:0000259" key="7">
    <source>
        <dbReference type="Pfam" id="PF00590"/>
    </source>
</evidence>
<evidence type="ECO:0000256" key="5">
    <source>
        <dbReference type="ARBA" id="ARBA00022691"/>
    </source>
</evidence>
<dbReference type="InterPro" id="IPR000878">
    <property type="entry name" value="4pyrrol_Mease"/>
</dbReference>
<reference evidence="8" key="1">
    <citation type="submission" date="2008-06" db="EMBL/GenBank/DDBJ databases">
        <title>Complete sequence of chromosome of Prosthecochloris aestuarii DSM 271.</title>
        <authorList>
            <consortium name="US DOE Joint Genome Institute"/>
            <person name="Lucas S."/>
            <person name="Copeland A."/>
            <person name="Lapidus A."/>
            <person name="Glavina del Rio T."/>
            <person name="Dalin E."/>
            <person name="Tice H."/>
            <person name="Bruce D."/>
            <person name="Goodwin L."/>
            <person name="Pitluck S."/>
            <person name="Schmutz J."/>
            <person name="Larimer F."/>
            <person name="Land M."/>
            <person name="Hauser L."/>
            <person name="Kyrpides N."/>
            <person name="Anderson I."/>
            <person name="Liu Z."/>
            <person name="Li T."/>
            <person name="Zhao F."/>
            <person name="Overmann J."/>
            <person name="Bryant D.A."/>
            <person name="Richardson P."/>
        </authorList>
    </citation>
    <scope>NUCLEOTIDE SEQUENCE [LARGE SCALE GENOMIC DNA]</scope>
    <source>
        <strain evidence="8">DSM 271</strain>
    </source>
</reference>
<dbReference type="Pfam" id="PF00590">
    <property type="entry name" value="TP_methylase"/>
    <property type="match status" value="1"/>
</dbReference>
<comment type="function">
    <text evidence="6">Catalyzes the 2'-O-methylation of the ribose of cytidine 1402 (C1402) in 16S rRNA.</text>
</comment>
<dbReference type="InterPro" id="IPR014776">
    <property type="entry name" value="4pyrrole_Mease_sub2"/>
</dbReference>
<keyword evidence="9" id="KW-1185">Reference proteome</keyword>
<keyword evidence="1 6" id="KW-0963">Cytoplasm</keyword>
<evidence type="ECO:0000313" key="9">
    <source>
        <dbReference type="Proteomes" id="UP000002725"/>
    </source>
</evidence>
<evidence type="ECO:0000256" key="3">
    <source>
        <dbReference type="ARBA" id="ARBA00022603"/>
    </source>
</evidence>
<dbReference type="KEGG" id="paa:Paes_0508"/>
<dbReference type="PANTHER" id="PTHR46111:SF1">
    <property type="entry name" value="RIBOSOMAL RNA SMALL SUBUNIT METHYLTRANSFERASE I"/>
    <property type="match status" value="1"/>
</dbReference>
<feature type="domain" description="Tetrapyrrole methylase" evidence="7">
    <location>
        <begin position="6"/>
        <end position="206"/>
    </location>
</feature>
<dbReference type="RefSeq" id="WP_012505101.1">
    <property type="nucleotide sequence ID" value="NC_011059.1"/>
</dbReference>
<evidence type="ECO:0000256" key="1">
    <source>
        <dbReference type="ARBA" id="ARBA00022490"/>
    </source>
</evidence>
<dbReference type="GO" id="GO:0070677">
    <property type="term" value="F:rRNA (cytosine-2'-O-)-methyltransferase activity"/>
    <property type="evidence" value="ECO:0007669"/>
    <property type="project" value="UniProtKB-UniRule"/>
</dbReference>